<proteinExistence type="predicted"/>
<dbReference type="InterPro" id="IPR014001">
    <property type="entry name" value="Helicase_ATP-bd"/>
</dbReference>
<accession>A0A5Q2F821</accession>
<dbReference type="SUPFAM" id="SSF52540">
    <property type="entry name" value="P-loop containing nucleoside triphosphate hydrolases"/>
    <property type="match status" value="2"/>
</dbReference>
<dbReference type="KEGG" id="rain:Rai3103_01690"/>
<keyword evidence="3" id="KW-0067">ATP-binding</keyword>
<evidence type="ECO:0000259" key="2">
    <source>
        <dbReference type="SMART" id="SM00487"/>
    </source>
</evidence>
<dbReference type="AlphaFoldDB" id="A0A5Q2F821"/>
<feature type="region of interest" description="Disordered" evidence="1">
    <location>
        <begin position="634"/>
        <end position="654"/>
    </location>
</feature>
<dbReference type="EMBL" id="CP045725">
    <property type="protein sequence ID" value="QGF22601.1"/>
    <property type="molecule type" value="Genomic_DNA"/>
</dbReference>
<keyword evidence="4" id="KW-1185">Reference proteome</keyword>
<evidence type="ECO:0000313" key="3">
    <source>
        <dbReference type="EMBL" id="QGF22601.1"/>
    </source>
</evidence>
<keyword evidence="3" id="KW-0378">Hydrolase</keyword>
<feature type="region of interest" description="Disordered" evidence="1">
    <location>
        <begin position="666"/>
        <end position="727"/>
    </location>
</feature>
<protein>
    <submittedName>
        <fullName evidence="3">Helicase</fullName>
    </submittedName>
</protein>
<reference evidence="3 4" key="1">
    <citation type="submission" date="2019-10" db="EMBL/GenBank/DDBJ databases">
        <title>Genomic analysis of Raineyella sp. CBA3103.</title>
        <authorList>
            <person name="Roh S.W."/>
        </authorList>
    </citation>
    <scope>NUCLEOTIDE SEQUENCE [LARGE SCALE GENOMIC DNA]</scope>
    <source>
        <strain evidence="3 4">CBA3103</strain>
    </source>
</reference>
<dbReference type="InterPro" id="IPR027417">
    <property type="entry name" value="P-loop_NTPase"/>
</dbReference>
<dbReference type="GO" id="GO:0004386">
    <property type="term" value="F:helicase activity"/>
    <property type="evidence" value="ECO:0007669"/>
    <property type="project" value="UniProtKB-KW"/>
</dbReference>
<evidence type="ECO:0000313" key="4">
    <source>
        <dbReference type="Proteomes" id="UP000386847"/>
    </source>
</evidence>
<dbReference type="Gene3D" id="3.40.50.300">
    <property type="entry name" value="P-loop containing nucleotide triphosphate hydrolases"/>
    <property type="match status" value="2"/>
</dbReference>
<feature type="region of interest" description="Disordered" evidence="1">
    <location>
        <begin position="586"/>
        <end position="616"/>
    </location>
</feature>
<dbReference type="Proteomes" id="UP000386847">
    <property type="component" value="Chromosome"/>
</dbReference>
<evidence type="ECO:0000256" key="1">
    <source>
        <dbReference type="SAM" id="MobiDB-lite"/>
    </source>
</evidence>
<name>A0A5Q2F821_9ACTN</name>
<dbReference type="RefSeq" id="WP_153571130.1">
    <property type="nucleotide sequence ID" value="NZ_CP045725.1"/>
</dbReference>
<keyword evidence="3" id="KW-0547">Nucleotide-binding</keyword>
<feature type="domain" description="Helicase ATP-binding" evidence="2">
    <location>
        <begin position="12"/>
        <end position="370"/>
    </location>
</feature>
<sequence length="1132" mass="127298">MSERRAFVAQPVLDGLTSFQRNTVEHVIDRFYGDDPTDRFLVADETGLGKTIVARGVIARTVERLQRNDHVDRIDVVYVCSNLDLAHQNLRKLNVTGGAQHGIASRLTLLAKHSRDFTQPGDDGLMKAVNLVSFTPGTSFSSSWRSGTAQERAMLYLLLEKKMRLTGWRAKGALQVLQGTVSTSGRFRDWYVSDLRRQLTHGRAPIVEALDDPELPDCLDPAISRPFLAAAAAGERSLLDEFEDLLQDVRYSKKWDVAWPLVARLRALLARESVRLLTPDLVILDEFQRFRDLLVEDSEAGELAHHLFNYNEEGTDHRAKVLLLSATPFKPFTYAEEAQSGDDHHRDFLEIVRFLAGGREGAVTDGIAEALRDYRNAVVTGRGAADLTHQVRDRLLSVMERTERPRLLTSTMTSERAVPLAPPPADDLRGYVAMQQVARQVGAPFPVSYWKSAPYFVNFMDGYKVADQVRAALADPSRAGEVRALLDRTQQIDFGALDAYEPIDMGNARLRELAARTVDQGWWKLLWVPPSLPYLTPSGPYAEEFAQDVTKRLIFSSWTATPGAVASLLSYEADRLGAGETYRGMTAKERDKDRHNRRNLLGYRMDPEGERERPSSMSTLAIFWPMPGLARVGDPRRPDLHRGEESKHLDPQRLHATVVERLRDDHRVDLPDTAGQRASHWYEALRRPDSTPEGLTADRVQDAASGSTGDDQDSGPGGSDTSRQSSERRFRHIELALRIRGQQQDRTVTDETLDLIARVATHSPGNAAYRALSRIAATQPQVTETGLWQAAARMSSAFRTLFSRPETVLLLDQLIPEQVPYWHKVLQYCAWGNLQAVLDEFVHHVHAAQGGAALDDDGLMDVARSVATALELRPATYELFDPDDPGKQQRIRARFALRFGSRRATEESNRQPVVRQAFNSPFWPFVLATTSVGQEGVDFHWWCHAVMHWNTPANPIDFEQREGRVDRFDGHAVRRNIAARHRRAILTNEEPNPWRVAYELAEDERERLGEFAPHWVYPGPARIERHVAPFPLSIDSARLDEIKRDVALYRLTFGQPRQEDMLELLKVHYSEASPEELEKLRLDLSAPMSDRWDGAAGKAHRVTTAGPPATLVRAEADTVAITHPFPIESGSD</sequence>
<feature type="compositionally biased region" description="Basic and acidic residues" evidence="1">
    <location>
        <begin position="605"/>
        <end position="614"/>
    </location>
</feature>
<dbReference type="SMART" id="SM00487">
    <property type="entry name" value="DEXDc"/>
    <property type="match status" value="1"/>
</dbReference>
<keyword evidence="3" id="KW-0347">Helicase</keyword>
<gene>
    <name evidence="3" type="ORF">Rai3103_01690</name>
</gene>
<organism evidence="3 4">
    <name type="scientific">Raineyella fluvialis</name>
    <dbReference type="NCBI Taxonomy" id="2662261"/>
    <lineage>
        <taxon>Bacteria</taxon>
        <taxon>Bacillati</taxon>
        <taxon>Actinomycetota</taxon>
        <taxon>Actinomycetes</taxon>
        <taxon>Propionibacteriales</taxon>
        <taxon>Propionibacteriaceae</taxon>
        <taxon>Raineyella</taxon>
    </lineage>
</organism>